<dbReference type="Pfam" id="PF00505">
    <property type="entry name" value="HMG_box"/>
    <property type="match status" value="1"/>
</dbReference>
<comment type="caution">
    <text evidence="3">The sequence shown here is derived from an EMBL/GenBank/DDBJ whole genome shotgun (WGS) entry which is preliminary data.</text>
</comment>
<sequence>MSKLRQNKTTGSTFLNTNEELILKKINVPSPYDISLAQVLLNFEQAVDDTINIPKKPPNSFILYRKAFYHTLISNNIRLCASKVSKIASKKWKAESSAIKKEYERIADEIRECSPKCLYSRKRSKDKYKWHIYNNNSDFLKRNKTCKLGKINSNQKSSTRNRSTSGAQDSASFLLANENVKTFIPSTPTETVNQEFAAFRLFNKNLATYNNDRQFS</sequence>
<proteinExistence type="predicted"/>
<feature type="domain" description="HMG box" evidence="2">
    <location>
        <begin position="54"/>
        <end position="122"/>
    </location>
</feature>
<dbReference type="GO" id="GO:0005634">
    <property type="term" value="C:nucleus"/>
    <property type="evidence" value="ECO:0007669"/>
    <property type="project" value="UniProtKB-UniRule"/>
</dbReference>
<dbReference type="GO" id="GO:0003677">
    <property type="term" value="F:DNA binding"/>
    <property type="evidence" value="ECO:0007669"/>
    <property type="project" value="UniProtKB-UniRule"/>
</dbReference>
<dbReference type="OrthoDB" id="6247875at2759"/>
<reference evidence="3" key="1">
    <citation type="submission" date="2021-06" db="EMBL/GenBank/DDBJ databases">
        <authorList>
            <person name="Kallberg Y."/>
            <person name="Tangrot J."/>
            <person name="Rosling A."/>
        </authorList>
    </citation>
    <scope>NUCLEOTIDE SEQUENCE</scope>
    <source>
        <strain evidence="3">FL130A</strain>
    </source>
</reference>
<evidence type="ECO:0000313" key="3">
    <source>
        <dbReference type="EMBL" id="CAG8482692.1"/>
    </source>
</evidence>
<evidence type="ECO:0000313" key="4">
    <source>
        <dbReference type="Proteomes" id="UP000789508"/>
    </source>
</evidence>
<dbReference type="SMART" id="SM00398">
    <property type="entry name" value="HMG"/>
    <property type="match status" value="1"/>
</dbReference>
<evidence type="ECO:0000259" key="2">
    <source>
        <dbReference type="PROSITE" id="PS50118"/>
    </source>
</evidence>
<keyword evidence="1" id="KW-0539">Nucleus</keyword>
<evidence type="ECO:0000256" key="1">
    <source>
        <dbReference type="PROSITE-ProRule" id="PRU00267"/>
    </source>
</evidence>
<keyword evidence="4" id="KW-1185">Reference proteome</keyword>
<organism evidence="3 4">
    <name type="scientific">Ambispora leptoticha</name>
    <dbReference type="NCBI Taxonomy" id="144679"/>
    <lineage>
        <taxon>Eukaryota</taxon>
        <taxon>Fungi</taxon>
        <taxon>Fungi incertae sedis</taxon>
        <taxon>Mucoromycota</taxon>
        <taxon>Glomeromycotina</taxon>
        <taxon>Glomeromycetes</taxon>
        <taxon>Archaeosporales</taxon>
        <taxon>Ambisporaceae</taxon>
        <taxon>Ambispora</taxon>
    </lineage>
</organism>
<gene>
    <name evidence="3" type="ORF">ALEPTO_LOCUS2572</name>
</gene>
<dbReference type="Proteomes" id="UP000789508">
    <property type="component" value="Unassembled WGS sequence"/>
</dbReference>
<feature type="non-terminal residue" evidence="3">
    <location>
        <position position="216"/>
    </location>
</feature>
<dbReference type="AlphaFoldDB" id="A0A9N8WFM8"/>
<dbReference type="SUPFAM" id="SSF47095">
    <property type="entry name" value="HMG-box"/>
    <property type="match status" value="1"/>
</dbReference>
<dbReference type="InterPro" id="IPR009071">
    <property type="entry name" value="HMG_box_dom"/>
</dbReference>
<dbReference type="InterPro" id="IPR036910">
    <property type="entry name" value="HMG_box_dom_sf"/>
</dbReference>
<keyword evidence="1" id="KW-0238">DNA-binding</keyword>
<dbReference type="Gene3D" id="1.10.30.10">
    <property type="entry name" value="High mobility group box domain"/>
    <property type="match status" value="1"/>
</dbReference>
<accession>A0A9N8WFM8</accession>
<dbReference type="EMBL" id="CAJVPS010000388">
    <property type="protein sequence ID" value="CAG8482692.1"/>
    <property type="molecule type" value="Genomic_DNA"/>
</dbReference>
<dbReference type="PROSITE" id="PS50118">
    <property type="entry name" value="HMG_BOX_2"/>
    <property type="match status" value="1"/>
</dbReference>
<protein>
    <submittedName>
        <fullName evidence="3">692_t:CDS:1</fullName>
    </submittedName>
</protein>
<feature type="DNA-binding region" description="HMG box" evidence="1">
    <location>
        <begin position="54"/>
        <end position="122"/>
    </location>
</feature>
<name>A0A9N8WFM8_9GLOM</name>